<name>A0ABY7SNY6_9RHOB</name>
<accession>A0ABY7SNY6</accession>
<evidence type="ECO:0000313" key="1">
    <source>
        <dbReference type="EMBL" id="WCR08705.1"/>
    </source>
</evidence>
<dbReference type="EMBL" id="CP067136">
    <property type="protein sequence ID" value="WCR08705.1"/>
    <property type="molecule type" value="Genomic_DNA"/>
</dbReference>
<organism evidence="1 2">
    <name type="scientific">Paracoccus fistulariae</name>
    <dbReference type="NCBI Taxonomy" id="658446"/>
    <lineage>
        <taxon>Bacteria</taxon>
        <taxon>Pseudomonadati</taxon>
        <taxon>Pseudomonadota</taxon>
        <taxon>Alphaproteobacteria</taxon>
        <taxon>Rhodobacterales</taxon>
        <taxon>Paracoccaceae</taxon>
        <taxon>Paracoccus</taxon>
    </lineage>
</organism>
<reference evidence="1 2" key="1">
    <citation type="submission" date="2021-01" db="EMBL/GenBank/DDBJ databases">
        <title>Biogeographic distribution of Paracoccus.</title>
        <authorList>
            <person name="Hollensteiner J."/>
            <person name="Leineberger J."/>
            <person name="Brinkhoff T."/>
            <person name="Daniel R."/>
        </authorList>
    </citation>
    <scope>NUCLEOTIDE SEQUENCE [LARGE SCALE GENOMIC DNA]</scope>
    <source>
        <strain evidence="1 2">KCTC 22803</strain>
    </source>
</reference>
<proteinExistence type="predicted"/>
<gene>
    <name evidence="1" type="ORF">JHX87_07885</name>
</gene>
<dbReference type="Proteomes" id="UP001219349">
    <property type="component" value="Chromosome"/>
</dbReference>
<protein>
    <submittedName>
        <fullName evidence="1">Uncharacterized protein</fullName>
    </submittedName>
</protein>
<sequence length="182" mass="19847">MSFWIEQDIPRSETVFVEVTPLSGHVADLRADAWVSSVEPAQRASLSKALLLGADERFSLQLSARDFHHLNEVFEIKVYSDSAEASWGDLPLVESVFSMLGTGSGADLPEDHFEFGVIVEREFQIDFPSALSKLLMNDPVPLTAQNSVAKPDSAGAERGSDALSAYHGTTLGEVTRDDFIFG</sequence>
<keyword evidence="2" id="KW-1185">Reference proteome</keyword>
<dbReference type="RefSeq" id="WP_272833907.1">
    <property type="nucleotide sequence ID" value="NZ_CP067136.1"/>
</dbReference>
<evidence type="ECO:0000313" key="2">
    <source>
        <dbReference type="Proteomes" id="UP001219349"/>
    </source>
</evidence>